<evidence type="ECO:0000313" key="3">
    <source>
        <dbReference type="EMBL" id="TKA03008.1"/>
    </source>
</evidence>
<comment type="caution">
    <text evidence="3">The sequence shown here is derived from an EMBL/GenBank/DDBJ whole genome shotgun (WGS) entry which is preliminary data.</text>
</comment>
<gene>
    <name evidence="3" type="ORF">FCI23_37850</name>
</gene>
<proteinExistence type="predicted"/>
<feature type="domain" description="Histidine kinase/HSP90-like ATPase" evidence="2">
    <location>
        <begin position="18"/>
        <end position="127"/>
    </location>
</feature>
<evidence type="ECO:0000259" key="2">
    <source>
        <dbReference type="Pfam" id="PF13581"/>
    </source>
</evidence>
<sequence length="131" mass="14436">MNDGNNQANWSYDVRIDAQPWMVALVRDSLGSALRRRGRPELADTAALLVSEVATNGILHSRTPVTVRAQWQGSRLWVVVHDESPVFPTQEMPGAEEEHGRGLLLVDGFAKSWGVRPCTVGSGKVVWFELG</sequence>
<dbReference type="Gene3D" id="3.30.565.10">
    <property type="entry name" value="Histidine kinase-like ATPase, C-terminal domain"/>
    <property type="match status" value="1"/>
</dbReference>
<accession>A0A4U0S453</accession>
<keyword evidence="1" id="KW-0723">Serine/threonine-protein kinase</keyword>
<organism evidence="3 4">
    <name type="scientific">Actinacidiphila oryziradicis</name>
    <dbReference type="NCBI Taxonomy" id="2571141"/>
    <lineage>
        <taxon>Bacteria</taxon>
        <taxon>Bacillati</taxon>
        <taxon>Actinomycetota</taxon>
        <taxon>Actinomycetes</taxon>
        <taxon>Kitasatosporales</taxon>
        <taxon>Streptomycetaceae</taxon>
        <taxon>Actinacidiphila</taxon>
    </lineage>
</organism>
<dbReference type="CDD" id="cd16936">
    <property type="entry name" value="HATPase_RsbW-like"/>
    <property type="match status" value="1"/>
</dbReference>
<dbReference type="PANTHER" id="PTHR35526">
    <property type="entry name" value="ANTI-SIGMA-F FACTOR RSBW-RELATED"/>
    <property type="match status" value="1"/>
</dbReference>
<dbReference type="SUPFAM" id="SSF55874">
    <property type="entry name" value="ATPase domain of HSP90 chaperone/DNA topoisomerase II/histidine kinase"/>
    <property type="match status" value="1"/>
</dbReference>
<dbReference type="Proteomes" id="UP000305778">
    <property type="component" value="Unassembled WGS sequence"/>
</dbReference>
<reference evidence="3 4" key="1">
    <citation type="submission" date="2019-04" db="EMBL/GenBank/DDBJ databases">
        <title>Streptomyces oryziradicis sp. nov., a novel actinomycete isolated from rhizosphere soil of rice (Oryza sativa L.).</title>
        <authorList>
            <person name="Li C."/>
        </authorList>
    </citation>
    <scope>NUCLEOTIDE SEQUENCE [LARGE SCALE GENOMIC DNA]</scope>
    <source>
        <strain evidence="3 4">NEAU-C40</strain>
    </source>
</reference>
<dbReference type="InterPro" id="IPR050267">
    <property type="entry name" value="Anti-sigma-factor_SerPK"/>
</dbReference>
<evidence type="ECO:0000313" key="4">
    <source>
        <dbReference type="Proteomes" id="UP000305778"/>
    </source>
</evidence>
<dbReference type="OrthoDB" id="4171713at2"/>
<dbReference type="RefSeq" id="WP_136728707.1">
    <property type="nucleotide sequence ID" value="NZ_SUMC01000059.1"/>
</dbReference>
<dbReference type="InterPro" id="IPR003594">
    <property type="entry name" value="HATPase_dom"/>
</dbReference>
<keyword evidence="3" id="KW-0547">Nucleotide-binding</keyword>
<dbReference type="Pfam" id="PF13581">
    <property type="entry name" value="HATPase_c_2"/>
    <property type="match status" value="1"/>
</dbReference>
<name>A0A4U0S453_9ACTN</name>
<dbReference type="GO" id="GO:0005524">
    <property type="term" value="F:ATP binding"/>
    <property type="evidence" value="ECO:0007669"/>
    <property type="project" value="UniProtKB-KW"/>
</dbReference>
<dbReference type="AlphaFoldDB" id="A0A4U0S453"/>
<dbReference type="EMBL" id="SUMC01000059">
    <property type="protein sequence ID" value="TKA03008.1"/>
    <property type="molecule type" value="Genomic_DNA"/>
</dbReference>
<protein>
    <submittedName>
        <fullName evidence="3">ATP-binding protein</fullName>
    </submittedName>
</protein>
<keyword evidence="4" id="KW-1185">Reference proteome</keyword>
<dbReference type="InterPro" id="IPR036890">
    <property type="entry name" value="HATPase_C_sf"/>
</dbReference>
<evidence type="ECO:0000256" key="1">
    <source>
        <dbReference type="ARBA" id="ARBA00022527"/>
    </source>
</evidence>
<keyword evidence="1" id="KW-0418">Kinase</keyword>
<keyword evidence="1" id="KW-0808">Transferase</keyword>
<dbReference type="GO" id="GO:0004674">
    <property type="term" value="F:protein serine/threonine kinase activity"/>
    <property type="evidence" value="ECO:0007669"/>
    <property type="project" value="UniProtKB-KW"/>
</dbReference>
<dbReference type="PANTHER" id="PTHR35526:SF3">
    <property type="entry name" value="ANTI-SIGMA-F FACTOR RSBW"/>
    <property type="match status" value="1"/>
</dbReference>
<keyword evidence="3" id="KW-0067">ATP-binding</keyword>